<sequence length="258" mass="27992">MAQIVEAYKHLLQAEKNKKSVAPLTDLYPDITIHDAYQVQMKSIDQKVKDGQKIVGKKIGLTSFAMQELLGVNQPDYGHLLDGMDIPNGGSIPIETLFNPKVEGELAFVLKKDLKGPAVTVEDVLEATEYIVPSIEIVDSRITDWKIKLEDTVADNASCGLFTLGAQRFDPNGMDLTKIEMSLYKNGEFMNKGTGADVLGHPATCVAWLANKLTEYDVTLKAGEVILSGALSAAVVAQKGDVFTAEFSQLGKVKVSFG</sequence>
<dbReference type="Gene3D" id="3.90.850.10">
    <property type="entry name" value="Fumarylacetoacetase-like, C-terminal domain"/>
    <property type="match status" value="1"/>
</dbReference>
<dbReference type="PANTHER" id="PTHR30143">
    <property type="entry name" value="ACID HYDRATASE"/>
    <property type="match status" value="1"/>
</dbReference>
<dbReference type="InterPro" id="IPR011234">
    <property type="entry name" value="Fumarylacetoacetase-like_C"/>
</dbReference>
<dbReference type="InterPro" id="IPR036663">
    <property type="entry name" value="Fumarylacetoacetase_C_sf"/>
</dbReference>
<dbReference type="AlphaFoldDB" id="A0A6H1P3P2"/>
<protein>
    <submittedName>
        <fullName evidence="3">2-keto-4-pentenoate hydratase</fullName>
    </submittedName>
</protein>
<name>A0A6H1P3P2_PRIMG</name>
<reference evidence="3 4" key="1">
    <citation type="submission" date="2020-04" db="EMBL/GenBank/DDBJ databases">
        <title>Genome-Wide Identification of 5-Methylcytosine Sites in Bacterial Genomes By High-Throughput Sequencing of MspJI Restriction Fragments.</title>
        <authorList>
            <person name="Wu V."/>
        </authorList>
    </citation>
    <scope>NUCLEOTIDE SEQUENCE [LARGE SCALE GENOMIC DNA]</scope>
    <source>
        <strain evidence="3 4">S2</strain>
    </source>
</reference>
<dbReference type="InterPro" id="IPR050772">
    <property type="entry name" value="Hydratase-Decarb/MhpD_sf"/>
</dbReference>
<dbReference type="Proteomes" id="UP000501868">
    <property type="component" value="Chromosome"/>
</dbReference>
<organism evidence="3 4">
    <name type="scientific">Priestia megaterium</name>
    <name type="common">Bacillus megaterium</name>
    <dbReference type="NCBI Taxonomy" id="1404"/>
    <lineage>
        <taxon>Bacteria</taxon>
        <taxon>Bacillati</taxon>
        <taxon>Bacillota</taxon>
        <taxon>Bacilli</taxon>
        <taxon>Bacillales</taxon>
        <taxon>Bacillaceae</taxon>
        <taxon>Priestia</taxon>
    </lineage>
</organism>
<evidence type="ECO:0000259" key="2">
    <source>
        <dbReference type="Pfam" id="PF01557"/>
    </source>
</evidence>
<gene>
    <name evidence="3" type="ORF">HFZ78_16765</name>
</gene>
<accession>A0A6H1P3P2</accession>
<dbReference type="GO" id="GO:0005737">
    <property type="term" value="C:cytoplasm"/>
    <property type="evidence" value="ECO:0007669"/>
    <property type="project" value="TreeGrafter"/>
</dbReference>
<evidence type="ECO:0000256" key="1">
    <source>
        <dbReference type="ARBA" id="ARBA00023239"/>
    </source>
</evidence>
<evidence type="ECO:0000313" key="4">
    <source>
        <dbReference type="Proteomes" id="UP000501868"/>
    </source>
</evidence>
<reference evidence="3 4" key="2">
    <citation type="submission" date="2020-04" db="EMBL/GenBank/DDBJ databases">
        <authorList>
            <person name="Fomenkov A."/>
            <person name="Anton B.P."/>
            <person name="Roberts R.J."/>
        </authorList>
    </citation>
    <scope>NUCLEOTIDE SEQUENCE [LARGE SCALE GENOMIC DNA]</scope>
    <source>
        <strain evidence="3 4">S2</strain>
    </source>
</reference>
<dbReference type="GO" id="GO:0008684">
    <property type="term" value="F:2-oxopent-4-enoate hydratase activity"/>
    <property type="evidence" value="ECO:0007669"/>
    <property type="project" value="TreeGrafter"/>
</dbReference>
<evidence type="ECO:0000313" key="3">
    <source>
        <dbReference type="EMBL" id="QIZ08179.1"/>
    </source>
</evidence>
<dbReference type="Pfam" id="PF01557">
    <property type="entry name" value="FAA_hydrolase"/>
    <property type="match status" value="1"/>
</dbReference>
<dbReference type="EMBL" id="CP051128">
    <property type="protein sequence ID" value="QIZ08179.1"/>
    <property type="molecule type" value="Genomic_DNA"/>
</dbReference>
<proteinExistence type="predicted"/>
<feature type="domain" description="Fumarylacetoacetase-like C-terminal" evidence="2">
    <location>
        <begin position="100"/>
        <end position="254"/>
    </location>
</feature>
<dbReference type="PANTHER" id="PTHR30143:SF0">
    <property type="entry name" value="2-KETO-4-PENTENOATE HYDRATASE"/>
    <property type="match status" value="1"/>
</dbReference>
<keyword evidence="1" id="KW-0456">Lyase</keyword>
<dbReference type="SUPFAM" id="SSF56529">
    <property type="entry name" value="FAH"/>
    <property type="match status" value="1"/>
</dbReference>